<protein>
    <recommendedName>
        <fullName evidence="2">UPF0225 protein L2X98_28765</fullName>
    </recommendedName>
</protein>
<dbReference type="PANTHER" id="PTHR33747:SF1">
    <property type="entry name" value="ADENYLATE CYCLASE-ASSOCIATED CAP C-TERMINAL DOMAIN-CONTAINING PROTEIN"/>
    <property type="match status" value="1"/>
</dbReference>
<dbReference type="InterPro" id="IPR023006">
    <property type="entry name" value="YchJ-like"/>
</dbReference>
<dbReference type="Gene3D" id="3.10.450.50">
    <property type="match status" value="1"/>
</dbReference>
<dbReference type="InterPro" id="IPR048469">
    <property type="entry name" value="YchJ-like_M"/>
</dbReference>
<dbReference type="InterPro" id="IPR004027">
    <property type="entry name" value="SEC_C_motif"/>
</dbReference>
<accession>A0ABY5NHC3</accession>
<organism evidence="4 5">
    <name type="scientific">Microbacterium elymi</name>
    <dbReference type="NCBI Taxonomy" id="2909587"/>
    <lineage>
        <taxon>Bacteria</taxon>
        <taxon>Bacillati</taxon>
        <taxon>Actinomycetota</taxon>
        <taxon>Actinomycetes</taxon>
        <taxon>Micrococcales</taxon>
        <taxon>Microbacteriaceae</taxon>
        <taxon>Microbacterium</taxon>
    </lineage>
</organism>
<dbReference type="RefSeq" id="WP_259611056.1">
    <property type="nucleotide sequence ID" value="NZ_CP091139.2"/>
</dbReference>
<evidence type="ECO:0000256" key="2">
    <source>
        <dbReference type="HAMAP-Rule" id="MF_00612"/>
    </source>
</evidence>
<dbReference type="PANTHER" id="PTHR33747">
    <property type="entry name" value="UPF0225 PROTEIN SCO1677"/>
    <property type="match status" value="1"/>
</dbReference>
<dbReference type="Proteomes" id="UP001054811">
    <property type="component" value="Chromosome"/>
</dbReference>
<evidence type="ECO:0000313" key="5">
    <source>
        <dbReference type="Proteomes" id="UP001054811"/>
    </source>
</evidence>
<proteinExistence type="inferred from homology"/>
<evidence type="ECO:0000256" key="1">
    <source>
        <dbReference type="ARBA" id="ARBA00010839"/>
    </source>
</evidence>
<sequence length="128" mass="14351">MTLVRECPCGSIRSYDTCCGPLHRGEREAGTAAELMRARYSAYAVGVLDFVFRTWHPRTRPAAIEPTPGMTWTGLEILATEDGGPEDESGVVEFRARFAADAGDGMLHERSRFARRARRWVYVDGEIR</sequence>
<dbReference type="HAMAP" id="MF_00612">
    <property type="entry name" value="UPF0225"/>
    <property type="match status" value="1"/>
</dbReference>
<keyword evidence="5" id="KW-1185">Reference proteome</keyword>
<evidence type="ECO:0000313" key="4">
    <source>
        <dbReference type="EMBL" id="UUT34531.1"/>
    </source>
</evidence>
<evidence type="ECO:0000259" key="3">
    <source>
        <dbReference type="Pfam" id="PF17775"/>
    </source>
</evidence>
<dbReference type="EMBL" id="CP091139">
    <property type="protein sequence ID" value="UUT34531.1"/>
    <property type="molecule type" value="Genomic_DNA"/>
</dbReference>
<feature type="domain" description="YchJ-like middle NTF2-like" evidence="3">
    <location>
        <begin position="31"/>
        <end position="125"/>
    </location>
</feature>
<dbReference type="InterPro" id="IPR032710">
    <property type="entry name" value="NTF2-like_dom_sf"/>
</dbReference>
<reference evidence="4" key="1">
    <citation type="submission" date="2022-01" db="EMBL/GenBank/DDBJ databases">
        <title>Microbacterium eymi and Microbacterium rhizovicinus sp. nov., isolated from the rhizospheric soil of Elymus tsukushiensis, a plant native to the Dokdo Islands, Republic of Korea.</title>
        <authorList>
            <person name="Hwang Y.J."/>
        </authorList>
    </citation>
    <scope>NUCLEOTIDE SEQUENCE</scope>
    <source>
        <strain evidence="4">KUDC0405</strain>
    </source>
</reference>
<dbReference type="Pfam" id="PF02810">
    <property type="entry name" value="SEC-C"/>
    <property type="match status" value="1"/>
</dbReference>
<comment type="similarity">
    <text evidence="1 2">Belongs to the UPF0225 family.</text>
</comment>
<dbReference type="SUPFAM" id="SSF54427">
    <property type="entry name" value="NTF2-like"/>
    <property type="match status" value="1"/>
</dbReference>
<name>A0ABY5NHC3_9MICO</name>
<dbReference type="Pfam" id="PF17775">
    <property type="entry name" value="YchJ_M-like"/>
    <property type="match status" value="1"/>
</dbReference>
<gene>
    <name evidence="4" type="ORF">L2X98_28765</name>
</gene>